<keyword evidence="4" id="KW-0812">Transmembrane</keyword>
<feature type="region of interest" description="Disordered" evidence="3">
    <location>
        <begin position="1"/>
        <end position="69"/>
    </location>
</feature>
<organism evidence="5 6">
    <name type="scientific">Thermaerobacter composti</name>
    <dbReference type="NCBI Taxonomy" id="554949"/>
    <lineage>
        <taxon>Bacteria</taxon>
        <taxon>Bacillati</taxon>
        <taxon>Bacillota</taxon>
        <taxon>Clostridia</taxon>
        <taxon>Eubacteriales</taxon>
        <taxon>Clostridiales Family XVII. Incertae Sedis</taxon>
        <taxon>Thermaerobacter</taxon>
    </lineage>
</organism>
<feature type="transmembrane region" description="Helical" evidence="4">
    <location>
        <begin position="521"/>
        <end position="541"/>
    </location>
</feature>
<protein>
    <submittedName>
        <fullName evidence="5">Spore germination protein</fullName>
    </submittedName>
</protein>
<dbReference type="Pfam" id="PF03323">
    <property type="entry name" value="GerA"/>
    <property type="match status" value="1"/>
</dbReference>
<evidence type="ECO:0000256" key="3">
    <source>
        <dbReference type="SAM" id="MobiDB-lite"/>
    </source>
</evidence>
<feature type="transmembrane region" description="Helical" evidence="4">
    <location>
        <begin position="423"/>
        <end position="445"/>
    </location>
</feature>
<dbReference type="PANTHER" id="PTHR22550">
    <property type="entry name" value="SPORE GERMINATION PROTEIN"/>
    <property type="match status" value="1"/>
</dbReference>
<gene>
    <name evidence="5" type="ORF">Q5761_09520</name>
</gene>
<evidence type="ECO:0000313" key="5">
    <source>
        <dbReference type="EMBL" id="WPD18592.1"/>
    </source>
</evidence>
<proteinExistence type="inferred from homology"/>
<accession>A0ABZ0QQ27</accession>
<feature type="transmembrane region" description="Helical" evidence="4">
    <location>
        <begin position="548"/>
        <end position="574"/>
    </location>
</feature>
<keyword evidence="6" id="KW-1185">Reference proteome</keyword>
<dbReference type="Proteomes" id="UP001304683">
    <property type="component" value="Chromosome"/>
</dbReference>
<evidence type="ECO:0000313" key="6">
    <source>
        <dbReference type="Proteomes" id="UP001304683"/>
    </source>
</evidence>
<keyword evidence="4" id="KW-1133">Transmembrane helix</keyword>
<dbReference type="PANTHER" id="PTHR22550:SF5">
    <property type="entry name" value="LEUCINE ZIPPER PROTEIN 4"/>
    <property type="match status" value="1"/>
</dbReference>
<dbReference type="InterPro" id="IPR050768">
    <property type="entry name" value="UPF0353/GerABKA_families"/>
</dbReference>
<dbReference type="EMBL" id="CP132508">
    <property type="protein sequence ID" value="WPD18592.1"/>
    <property type="molecule type" value="Genomic_DNA"/>
</dbReference>
<evidence type="ECO:0000256" key="1">
    <source>
        <dbReference type="ARBA" id="ARBA00005278"/>
    </source>
</evidence>
<dbReference type="InterPro" id="IPR004995">
    <property type="entry name" value="Spore_Ger"/>
</dbReference>
<name>A0ABZ0QQ27_9FIRM</name>
<reference evidence="5 6" key="1">
    <citation type="submission" date="2023-08" db="EMBL/GenBank/DDBJ databases">
        <title>Genome sequence of Thermaerobacter compostii strain Ins1, a spore-forming filamentous bacterium isolated from a deep geothermal reservoir.</title>
        <authorList>
            <person name="Bregnard D."/>
            <person name="Gonzalez D."/>
            <person name="Junier P."/>
        </authorList>
    </citation>
    <scope>NUCLEOTIDE SEQUENCE [LARGE SCALE GENOMIC DNA]</scope>
    <source>
        <strain evidence="5 6">Ins1</strain>
    </source>
</reference>
<comment type="similarity">
    <text evidence="1">Belongs to the GerABKA family.</text>
</comment>
<feature type="transmembrane region" description="Helical" evidence="4">
    <location>
        <begin position="495"/>
        <end position="515"/>
    </location>
</feature>
<evidence type="ECO:0000256" key="4">
    <source>
        <dbReference type="SAM" id="Phobius"/>
    </source>
</evidence>
<keyword evidence="2 4" id="KW-0472">Membrane</keyword>
<feature type="region of interest" description="Disordered" evidence="3">
    <location>
        <begin position="210"/>
        <end position="248"/>
    </location>
</feature>
<sequence length="622" mass="66987">MNRNTPMRESGTGRIRDRTASAPAGTGQPAIHPDRGLSGAGGRPGRIDPRLPSRSPVPVTGQPPLAESPVTRLREHLDDFLGQVDRWTAELALAAPIPPAVSELEHRLRDALGHPADLVVVPIRRPQAAFVLVAYVDGLVGEELVHRCILRPLTERLPEPADEAARWLDRGLLPGGRVRPVHRLAEVVDGLLQGCALVAVDRPAGMAIPVPSASSSSSASPVPAVPSSSPSRVPAVPSSRASSGPAAGSGAAWLVDVRQFEHRSIDDPATEGTIGGPREAFVEVLRTNTAALRRRLRTPHLRIEELDTGRQTRTRTAIAYVAGRADPGTVALVRRRLESAPWDLVFSEEQVEALLQDRPLSLFPQARLTERPDVVAAGLMEGRVAVLVDGTPFAVVVPLQFWDLLQSPDDYYLRWPFASTLRLVRLFAVLLMTVGLPLYVAVTTYNQELIPREFLFTLAASREALPFPTALEAIVLSFVFDILREATTRLPRQVGGALTIVGGLVIGDTAVRAGIVTAPTLILIGASAMAAFALPTFAAAIPFRILHYVFLGVATVFGMYGLVTAFVIVLAHMASLRSVGVPYLAPHAPYRPQGWEDTLVRAPWVMMRGKPPLIGRETGPGR</sequence>
<dbReference type="RefSeq" id="WP_318750414.1">
    <property type="nucleotide sequence ID" value="NZ_CP132508.1"/>
</dbReference>
<evidence type="ECO:0000256" key="2">
    <source>
        <dbReference type="ARBA" id="ARBA00023136"/>
    </source>
</evidence>